<keyword evidence="3" id="KW-0731">Sigma factor</keyword>
<dbReference type="PANTHER" id="PTHR43133:SF8">
    <property type="entry name" value="RNA POLYMERASE SIGMA FACTOR HI_1459-RELATED"/>
    <property type="match status" value="1"/>
</dbReference>
<evidence type="ECO:0000259" key="7">
    <source>
        <dbReference type="Pfam" id="PF04542"/>
    </source>
</evidence>
<dbReference type="InterPro" id="IPR013324">
    <property type="entry name" value="RNA_pol_sigma_r3/r4-like"/>
</dbReference>
<dbReference type="InterPro" id="IPR036388">
    <property type="entry name" value="WH-like_DNA-bd_sf"/>
</dbReference>
<evidence type="ECO:0000313" key="9">
    <source>
        <dbReference type="EMBL" id="EFH79741.1"/>
    </source>
</evidence>
<dbReference type="InterPro" id="IPR014284">
    <property type="entry name" value="RNA_pol_sigma-70_dom"/>
</dbReference>
<dbReference type="InterPro" id="IPR013325">
    <property type="entry name" value="RNA_pol_sigma_r2"/>
</dbReference>
<dbReference type="Pfam" id="PF04542">
    <property type="entry name" value="Sigma70_r2"/>
    <property type="match status" value="1"/>
</dbReference>
<dbReference type="PANTHER" id="PTHR43133">
    <property type="entry name" value="RNA POLYMERASE ECF-TYPE SIGMA FACTO"/>
    <property type="match status" value="1"/>
</dbReference>
<dbReference type="SUPFAM" id="SSF88659">
    <property type="entry name" value="Sigma3 and sigma4 domains of RNA polymerase sigma factors"/>
    <property type="match status" value="1"/>
</dbReference>
<feature type="domain" description="RNA polymerase sigma-70 region 2" evidence="7">
    <location>
        <begin position="43"/>
        <end position="107"/>
    </location>
</feature>
<protein>
    <submittedName>
        <fullName evidence="9">RNA polymerase, sigma-24 subunit, ECF subfamily</fullName>
    </submittedName>
</protein>
<dbReference type="STRING" id="485913.Krac_0238"/>
<dbReference type="SUPFAM" id="SSF88946">
    <property type="entry name" value="Sigma2 domain of RNA polymerase sigma factors"/>
    <property type="match status" value="1"/>
</dbReference>
<dbReference type="InterPro" id="IPR039425">
    <property type="entry name" value="RNA_pol_sigma-70-like"/>
</dbReference>
<dbReference type="GO" id="GO:0016987">
    <property type="term" value="F:sigma factor activity"/>
    <property type="evidence" value="ECO:0007669"/>
    <property type="project" value="UniProtKB-KW"/>
</dbReference>
<dbReference type="eggNOG" id="COG1595">
    <property type="taxonomic scope" value="Bacteria"/>
</dbReference>
<evidence type="ECO:0000313" key="10">
    <source>
        <dbReference type="Proteomes" id="UP000004508"/>
    </source>
</evidence>
<evidence type="ECO:0000256" key="4">
    <source>
        <dbReference type="ARBA" id="ARBA00023125"/>
    </source>
</evidence>
<accession>D6U780</accession>
<dbReference type="NCBIfam" id="TIGR02937">
    <property type="entry name" value="sigma70-ECF"/>
    <property type="match status" value="1"/>
</dbReference>
<dbReference type="Proteomes" id="UP000004508">
    <property type="component" value="Unassembled WGS sequence"/>
</dbReference>
<evidence type="ECO:0000256" key="3">
    <source>
        <dbReference type="ARBA" id="ARBA00023082"/>
    </source>
</evidence>
<name>D6U780_KTERA</name>
<evidence type="ECO:0000256" key="2">
    <source>
        <dbReference type="ARBA" id="ARBA00023015"/>
    </source>
</evidence>
<keyword evidence="4" id="KW-0238">DNA-binding</keyword>
<evidence type="ECO:0000259" key="8">
    <source>
        <dbReference type="Pfam" id="PF08281"/>
    </source>
</evidence>
<keyword evidence="2" id="KW-0805">Transcription regulation</keyword>
<dbReference type="InterPro" id="IPR013249">
    <property type="entry name" value="RNA_pol_sigma70_r4_t2"/>
</dbReference>
<reference evidence="9 10" key="1">
    <citation type="journal article" date="2011" name="Stand. Genomic Sci.">
        <title>Non-contiguous finished genome sequence and contextual data of the filamentous soil bacterium Ktedonobacter racemifer type strain (SOSP1-21).</title>
        <authorList>
            <person name="Chang Y.J."/>
            <person name="Land M."/>
            <person name="Hauser L."/>
            <person name="Chertkov O."/>
            <person name="Del Rio T.G."/>
            <person name="Nolan M."/>
            <person name="Copeland A."/>
            <person name="Tice H."/>
            <person name="Cheng J.F."/>
            <person name="Lucas S."/>
            <person name="Han C."/>
            <person name="Goodwin L."/>
            <person name="Pitluck S."/>
            <person name="Ivanova N."/>
            <person name="Ovchinikova G."/>
            <person name="Pati A."/>
            <person name="Chen A."/>
            <person name="Palaniappan K."/>
            <person name="Mavromatis K."/>
            <person name="Liolios K."/>
            <person name="Brettin T."/>
            <person name="Fiebig A."/>
            <person name="Rohde M."/>
            <person name="Abt B."/>
            <person name="Goker M."/>
            <person name="Detter J.C."/>
            <person name="Woyke T."/>
            <person name="Bristow J."/>
            <person name="Eisen J.A."/>
            <person name="Markowitz V."/>
            <person name="Hugenholtz P."/>
            <person name="Kyrpides N.C."/>
            <person name="Klenk H.P."/>
            <person name="Lapidus A."/>
        </authorList>
    </citation>
    <scope>NUCLEOTIDE SEQUENCE [LARGE SCALE GENOMIC DNA]</scope>
    <source>
        <strain evidence="10">DSM 44963</strain>
    </source>
</reference>
<comment type="similarity">
    <text evidence="1">Belongs to the sigma-70 factor family. ECF subfamily.</text>
</comment>
<dbReference type="InterPro" id="IPR007627">
    <property type="entry name" value="RNA_pol_sigma70_r2"/>
</dbReference>
<dbReference type="Gene3D" id="1.10.10.10">
    <property type="entry name" value="Winged helix-like DNA-binding domain superfamily/Winged helix DNA-binding domain"/>
    <property type="match status" value="1"/>
</dbReference>
<keyword evidence="10" id="KW-1185">Reference proteome</keyword>
<dbReference type="GO" id="GO:0003677">
    <property type="term" value="F:DNA binding"/>
    <property type="evidence" value="ECO:0007669"/>
    <property type="project" value="UniProtKB-KW"/>
</dbReference>
<feature type="region of interest" description="Disordered" evidence="6">
    <location>
        <begin position="112"/>
        <end position="134"/>
    </location>
</feature>
<dbReference type="GO" id="GO:0006352">
    <property type="term" value="P:DNA-templated transcription initiation"/>
    <property type="evidence" value="ECO:0007669"/>
    <property type="project" value="InterPro"/>
</dbReference>
<dbReference type="AlphaFoldDB" id="D6U780"/>
<sequence length="422" mass="47648">MPASSTAQLVCRHGTALESCSLCQPSLPSCTHQSLNANLNELLQEARPRLLRLARLNGIEADAAEDVVQETFFEAWRHLEKLREPERFAAWLDGICRNVCKRQARLQANGAHEVPFAGDEDEAGTTDVDTCDPLSIDPEEELERQSRQILLDRALGYLSESARELIELCYLAELPQREVAQKLDMSLGALELKLHRVRRQLRQVLNGELREDAREFGLLLDEDESMGWQETREWCVWCVQQRLRGKFERSLSGIVGLRLRCPVCSKRYSTDLIHTGDIIQLNGLRSFRTAIKRSLQSAATYFTTALHERRCMVCQAMIQVRIIPSPLLHELSATCLPEGIYIYIECPNCGTSSSSISGTLLTHTVVRNFILDRQRIRLEPTSLVTYAGQDAICSCMVDLHTSERLTIMAHPETLQIMAALST</sequence>
<dbReference type="OrthoDB" id="160055at2"/>
<keyword evidence="5" id="KW-0804">Transcription</keyword>
<dbReference type="EMBL" id="ADVG01000005">
    <property type="protein sequence ID" value="EFH79741.1"/>
    <property type="molecule type" value="Genomic_DNA"/>
</dbReference>
<evidence type="ECO:0000256" key="6">
    <source>
        <dbReference type="SAM" id="MobiDB-lite"/>
    </source>
</evidence>
<evidence type="ECO:0000256" key="1">
    <source>
        <dbReference type="ARBA" id="ARBA00010641"/>
    </source>
</evidence>
<dbReference type="RefSeq" id="WP_007921817.1">
    <property type="nucleotide sequence ID" value="NZ_ADVG01000005.1"/>
</dbReference>
<proteinExistence type="inferred from homology"/>
<feature type="domain" description="RNA polymerase sigma factor 70 region 4 type 2" evidence="8">
    <location>
        <begin position="150"/>
        <end position="201"/>
    </location>
</feature>
<evidence type="ECO:0000256" key="5">
    <source>
        <dbReference type="ARBA" id="ARBA00023163"/>
    </source>
</evidence>
<dbReference type="InParanoid" id="D6U780"/>
<gene>
    <name evidence="9" type="ORF">Krac_0238</name>
</gene>
<dbReference type="Gene3D" id="1.10.1740.10">
    <property type="match status" value="1"/>
</dbReference>
<comment type="caution">
    <text evidence="9">The sequence shown here is derived from an EMBL/GenBank/DDBJ whole genome shotgun (WGS) entry which is preliminary data.</text>
</comment>
<organism evidence="9 10">
    <name type="scientific">Ktedonobacter racemifer DSM 44963</name>
    <dbReference type="NCBI Taxonomy" id="485913"/>
    <lineage>
        <taxon>Bacteria</taxon>
        <taxon>Bacillati</taxon>
        <taxon>Chloroflexota</taxon>
        <taxon>Ktedonobacteria</taxon>
        <taxon>Ktedonobacterales</taxon>
        <taxon>Ktedonobacteraceae</taxon>
        <taxon>Ktedonobacter</taxon>
    </lineage>
</organism>
<dbReference type="Pfam" id="PF08281">
    <property type="entry name" value="Sigma70_r4_2"/>
    <property type="match status" value="1"/>
</dbReference>